<feature type="active site" description="Proton donor" evidence="8">
    <location>
        <position position="13"/>
    </location>
</feature>
<evidence type="ECO:0000256" key="2">
    <source>
        <dbReference type="ARBA" id="ARBA00022490"/>
    </source>
</evidence>
<dbReference type="Proteomes" id="UP000593765">
    <property type="component" value="Chromosome"/>
</dbReference>
<feature type="site" description="Contributes to substrate recognition" evidence="9">
    <location>
        <position position="104"/>
    </location>
</feature>
<reference evidence="11 12" key="1">
    <citation type="submission" date="2020-10" db="EMBL/GenBank/DDBJ databases">
        <title>Wide distribution of Phycisphaera-like planctomycetes from WD2101 soil group in peatlands and genome analysis of the first cultivated representative.</title>
        <authorList>
            <person name="Dedysh S.N."/>
            <person name="Beletsky A.V."/>
            <person name="Ivanova A."/>
            <person name="Kulichevskaya I.S."/>
            <person name="Suzina N.E."/>
            <person name="Philippov D.A."/>
            <person name="Rakitin A.L."/>
            <person name="Mardanov A.V."/>
            <person name="Ravin N.V."/>
        </authorList>
    </citation>
    <scope>NUCLEOTIDE SEQUENCE [LARGE SCALE GENOMIC DNA]</scope>
    <source>
        <strain evidence="11 12">M1803</strain>
    </source>
</reference>
<dbReference type="EMBL" id="CP063458">
    <property type="protein sequence ID" value="QOV91728.1"/>
    <property type="molecule type" value="Genomic_DNA"/>
</dbReference>
<dbReference type="NCBIfam" id="TIGR01656">
    <property type="entry name" value="Histidinol-ppas"/>
    <property type="match status" value="1"/>
</dbReference>
<dbReference type="EC" id="3.1.3.-" evidence="7"/>
<dbReference type="AlphaFoldDB" id="A0A7M2X1W1"/>
<dbReference type="GO" id="GO:0016791">
    <property type="term" value="F:phosphatase activity"/>
    <property type="evidence" value="ECO:0007669"/>
    <property type="project" value="InterPro"/>
</dbReference>
<evidence type="ECO:0000256" key="1">
    <source>
        <dbReference type="ARBA" id="ARBA00004496"/>
    </source>
</evidence>
<feature type="site" description="Stabilizes the phosphoryl group" evidence="9">
    <location>
        <position position="59"/>
    </location>
</feature>
<evidence type="ECO:0000256" key="4">
    <source>
        <dbReference type="ARBA" id="ARBA00022801"/>
    </source>
</evidence>
<keyword evidence="5 7" id="KW-0119">Carbohydrate metabolism</keyword>
<proteinExistence type="inferred from homology"/>
<keyword evidence="10" id="KW-0460">Magnesium</keyword>
<feature type="binding site" evidence="10">
    <location>
        <position position="11"/>
    </location>
    <ligand>
        <name>Mg(2+)</name>
        <dbReference type="ChEBI" id="CHEBI:18420"/>
    </ligand>
</feature>
<comment type="cofactor">
    <cofactor evidence="10">
        <name>Zn(2+)</name>
        <dbReference type="ChEBI" id="CHEBI:29105"/>
    </cofactor>
</comment>
<evidence type="ECO:0000313" key="11">
    <source>
        <dbReference type="EMBL" id="QOV91728.1"/>
    </source>
</evidence>
<dbReference type="Gene3D" id="3.40.50.1000">
    <property type="entry name" value="HAD superfamily/HAD-like"/>
    <property type="match status" value="1"/>
</dbReference>
<evidence type="ECO:0000256" key="5">
    <source>
        <dbReference type="ARBA" id="ARBA00023277"/>
    </source>
</evidence>
<organism evidence="11 12">
    <name type="scientific">Humisphaera borealis</name>
    <dbReference type="NCBI Taxonomy" id="2807512"/>
    <lineage>
        <taxon>Bacteria</taxon>
        <taxon>Pseudomonadati</taxon>
        <taxon>Planctomycetota</taxon>
        <taxon>Phycisphaerae</taxon>
        <taxon>Tepidisphaerales</taxon>
        <taxon>Tepidisphaeraceae</taxon>
        <taxon>Humisphaera</taxon>
    </lineage>
</organism>
<comment type="subcellular location">
    <subcellularLocation>
        <location evidence="1 7">Cytoplasm</location>
    </subcellularLocation>
</comment>
<comment type="similarity">
    <text evidence="7">Belongs to the gmhB family.</text>
</comment>
<dbReference type="KEGG" id="hbs:IPV69_10360"/>
<feature type="binding site" evidence="10">
    <location>
        <position position="103"/>
    </location>
    <ligand>
        <name>Zn(2+)</name>
        <dbReference type="ChEBI" id="CHEBI:29105"/>
    </ligand>
</feature>
<dbReference type="GO" id="GO:0005737">
    <property type="term" value="C:cytoplasm"/>
    <property type="evidence" value="ECO:0007669"/>
    <property type="project" value="UniProtKB-SubCell"/>
</dbReference>
<keyword evidence="2 7" id="KW-0963">Cytoplasm</keyword>
<evidence type="ECO:0000256" key="10">
    <source>
        <dbReference type="PIRSR" id="PIRSR004682-4"/>
    </source>
</evidence>
<evidence type="ECO:0000313" key="12">
    <source>
        <dbReference type="Proteomes" id="UP000593765"/>
    </source>
</evidence>
<keyword evidence="4 7" id="KW-0378">Hydrolase</keyword>
<dbReference type="PANTHER" id="PTHR42891">
    <property type="entry name" value="D-GLYCERO-BETA-D-MANNO-HEPTOSE-1,7-BISPHOSPHATE 7-PHOSPHATASE"/>
    <property type="match status" value="1"/>
</dbReference>
<feature type="active site" description="Nucleophile" evidence="8">
    <location>
        <position position="11"/>
    </location>
</feature>
<feature type="binding site" evidence="10">
    <location>
        <position position="13"/>
    </location>
    <ligand>
        <name>Mg(2+)</name>
        <dbReference type="ChEBI" id="CHEBI:18420"/>
    </ligand>
</feature>
<dbReference type="CDD" id="cd07503">
    <property type="entry name" value="HAD_HisB-N"/>
    <property type="match status" value="1"/>
</dbReference>
<feature type="binding site" evidence="10">
    <location>
        <position position="95"/>
    </location>
    <ligand>
        <name>Zn(2+)</name>
        <dbReference type="ChEBI" id="CHEBI:29105"/>
    </ligand>
</feature>
<comment type="cofactor">
    <cofactor evidence="10">
        <name>Mg(2+)</name>
        <dbReference type="ChEBI" id="CHEBI:18420"/>
    </cofactor>
</comment>
<dbReference type="GO" id="GO:0005975">
    <property type="term" value="P:carbohydrate metabolic process"/>
    <property type="evidence" value="ECO:0007669"/>
    <property type="project" value="InterPro"/>
</dbReference>
<dbReference type="GO" id="GO:0046872">
    <property type="term" value="F:metal ion binding"/>
    <property type="evidence" value="ECO:0007669"/>
    <property type="project" value="UniProtKB-KW"/>
</dbReference>
<accession>A0A7M2X1W1</accession>
<dbReference type="SUPFAM" id="SSF56784">
    <property type="entry name" value="HAD-like"/>
    <property type="match status" value="1"/>
</dbReference>
<dbReference type="RefSeq" id="WP_206295040.1">
    <property type="nucleotide sequence ID" value="NZ_CP063458.1"/>
</dbReference>
<dbReference type="Pfam" id="PF00702">
    <property type="entry name" value="Hydrolase"/>
    <property type="match status" value="1"/>
</dbReference>
<evidence type="ECO:0000256" key="3">
    <source>
        <dbReference type="ARBA" id="ARBA00022723"/>
    </source>
</evidence>
<feature type="binding site" evidence="10">
    <location>
        <position position="130"/>
    </location>
    <ligand>
        <name>Mg(2+)</name>
        <dbReference type="ChEBI" id="CHEBI:18420"/>
    </ligand>
</feature>
<keyword evidence="10" id="KW-0862">Zinc</keyword>
<keyword evidence="12" id="KW-1185">Reference proteome</keyword>
<evidence type="ECO:0000256" key="8">
    <source>
        <dbReference type="PIRSR" id="PIRSR004682-1"/>
    </source>
</evidence>
<feature type="binding site" evidence="10">
    <location>
        <position position="101"/>
    </location>
    <ligand>
        <name>Zn(2+)</name>
        <dbReference type="ChEBI" id="CHEBI:29105"/>
    </ligand>
</feature>
<dbReference type="PANTHER" id="PTHR42891:SF1">
    <property type="entry name" value="D-GLYCERO-BETA-D-MANNO-HEPTOSE-1,7-BISPHOSPHATE 7-PHOSPHATASE"/>
    <property type="match status" value="1"/>
</dbReference>
<evidence type="ECO:0000256" key="6">
    <source>
        <dbReference type="ARBA" id="ARBA00031828"/>
    </source>
</evidence>
<dbReference type="InterPro" id="IPR023214">
    <property type="entry name" value="HAD_sf"/>
</dbReference>
<dbReference type="InterPro" id="IPR006549">
    <property type="entry name" value="HAD-SF_hydro_IIIA"/>
</dbReference>
<sequence>MNPRRPAVFLDRDGVINRTVVSNGVPHPPQSVAECEILPGVAEACGKLKAAGFPLIVVTNQPDVARGAQTRDEVERINQHLRLLLPIDAVYVCYHDTADDCDCRKPRPGMLIRAAEDLHLDLGSSYMVGDRSGDILAGAAAGCTTLLIDLPYSKGDRCEPDFRVASLLEAAGKILISASR</sequence>
<dbReference type="PIRSF" id="PIRSF004682">
    <property type="entry name" value="GmhB"/>
    <property type="match status" value="1"/>
</dbReference>
<keyword evidence="3 10" id="KW-0479">Metal-binding</keyword>
<gene>
    <name evidence="11" type="ORF">IPV69_10360</name>
</gene>
<name>A0A7M2X1W1_9BACT</name>
<dbReference type="InterPro" id="IPR036412">
    <property type="entry name" value="HAD-like_sf"/>
</dbReference>
<dbReference type="InterPro" id="IPR004446">
    <property type="entry name" value="Heptose_bisP_phosphatase"/>
</dbReference>
<evidence type="ECO:0000256" key="7">
    <source>
        <dbReference type="PIRNR" id="PIRNR004682"/>
    </source>
</evidence>
<protein>
    <recommendedName>
        <fullName evidence="6 7">D,D-heptose 1,7-bisphosphate phosphatase</fullName>
        <ecNumber evidence="7">3.1.3.-</ecNumber>
    </recommendedName>
</protein>
<feature type="binding site" evidence="10">
    <location>
        <position position="93"/>
    </location>
    <ligand>
        <name>Zn(2+)</name>
        <dbReference type="ChEBI" id="CHEBI:29105"/>
    </ligand>
</feature>
<feature type="site" description="Stabilizes the phosphoryl group" evidence="9">
    <location>
        <position position="105"/>
    </location>
</feature>
<dbReference type="InterPro" id="IPR006543">
    <property type="entry name" value="Histidinol-phos"/>
</dbReference>
<evidence type="ECO:0000256" key="9">
    <source>
        <dbReference type="PIRSR" id="PIRSR004682-3"/>
    </source>
</evidence>
<dbReference type="NCBIfam" id="TIGR01662">
    <property type="entry name" value="HAD-SF-IIIA"/>
    <property type="match status" value="1"/>
</dbReference>